<accession>A0A5C3KYN2</accession>
<evidence type="ECO:0000313" key="2">
    <source>
        <dbReference type="EMBL" id="TFK25395.1"/>
    </source>
</evidence>
<dbReference type="AlphaFoldDB" id="A0A5C3KYN2"/>
<dbReference type="EMBL" id="ML210187">
    <property type="protein sequence ID" value="TFK25395.1"/>
    <property type="molecule type" value="Genomic_DNA"/>
</dbReference>
<organism evidence="2 3">
    <name type="scientific">Coprinopsis marcescibilis</name>
    <name type="common">Agaric fungus</name>
    <name type="synonym">Psathyrella marcescibilis</name>
    <dbReference type="NCBI Taxonomy" id="230819"/>
    <lineage>
        <taxon>Eukaryota</taxon>
        <taxon>Fungi</taxon>
        <taxon>Dikarya</taxon>
        <taxon>Basidiomycota</taxon>
        <taxon>Agaricomycotina</taxon>
        <taxon>Agaricomycetes</taxon>
        <taxon>Agaricomycetidae</taxon>
        <taxon>Agaricales</taxon>
        <taxon>Agaricineae</taxon>
        <taxon>Psathyrellaceae</taxon>
        <taxon>Coprinopsis</taxon>
    </lineage>
</organism>
<proteinExistence type="predicted"/>
<name>A0A5C3KYN2_COPMA</name>
<dbReference type="Proteomes" id="UP000307440">
    <property type="component" value="Unassembled WGS sequence"/>
</dbReference>
<gene>
    <name evidence="2" type="ORF">FA15DRAFT_655208</name>
</gene>
<feature type="region of interest" description="Disordered" evidence="1">
    <location>
        <begin position="1"/>
        <end position="21"/>
    </location>
</feature>
<evidence type="ECO:0000256" key="1">
    <source>
        <dbReference type="SAM" id="MobiDB-lite"/>
    </source>
</evidence>
<sequence>MSSRHMVLTGSSLPRKDSGAEEIPPTLNDCLAAYLEWKDSLPLEPQKLVTYTCAIHCGPLPDFWLGQQLEPTYVIFVTQVVKREDARKLEHKELRALVETEHGRERLGKVLKFIEDSYGYKLPLEKFEIGSTLQDERPPKRYPDTGCAVFSRYAVDIGLFNEFTQKHGGVNDVITRHNLPVGAHSYCFWRDGLSAKEIRHAPDAFPIIRPRIAADDVHSVKDAAHVDAEAFRVETARGGVKLGKFRAFVEASAGWFLTRHR</sequence>
<reference evidence="2 3" key="1">
    <citation type="journal article" date="2019" name="Nat. Ecol. Evol.">
        <title>Megaphylogeny resolves global patterns of mushroom evolution.</title>
        <authorList>
            <person name="Varga T."/>
            <person name="Krizsan K."/>
            <person name="Foldi C."/>
            <person name="Dima B."/>
            <person name="Sanchez-Garcia M."/>
            <person name="Sanchez-Ramirez S."/>
            <person name="Szollosi G.J."/>
            <person name="Szarkandi J.G."/>
            <person name="Papp V."/>
            <person name="Albert L."/>
            <person name="Andreopoulos W."/>
            <person name="Angelini C."/>
            <person name="Antonin V."/>
            <person name="Barry K.W."/>
            <person name="Bougher N.L."/>
            <person name="Buchanan P."/>
            <person name="Buyck B."/>
            <person name="Bense V."/>
            <person name="Catcheside P."/>
            <person name="Chovatia M."/>
            <person name="Cooper J."/>
            <person name="Damon W."/>
            <person name="Desjardin D."/>
            <person name="Finy P."/>
            <person name="Geml J."/>
            <person name="Haridas S."/>
            <person name="Hughes K."/>
            <person name="Justo A."/>
            <person name="Karasinski D."/>
            <person name="Kautmanova I."/>
            <person name="Kiss B."/>
            <person name="Kocsube S."/>
            <person name="Kotiranta H."/>
            <person name="LaButti K.M."/>
            <person name="Lechner B.E."/>
            <person name="Liimatainen K."/>
            <person name="Lipzen A."/>
            <person name="Lukacs Z."/>
            <person name="Mihaltcheva S."/>
            <person name="Morgado L.N."/>
            <person name="Niskanen T."/>
            <person name="Noordeloos M.E."/>
            <person name="Ohm R.A."/>
            <person name="Ortiz-Santana B."/>
            <person name="Ovrebo C."/>
            <person name="Racz N."/>
            <person name="Riley R."/>
            <person name="Savchenko A."/>
            <person name="Shiryaev A."/>
            <person name="Soop K."/>
            <person name="Spirin V."/>
            <person name="Szebenyi C."/>
            <person name="Tomsovsky M."/>
            <person name="Tulloss R.E."/>
            <person name="Uehling J."/>
            <person name="Grigoriev I.V."/>
            <person name="Vagvolgyi C."/>
            <person name="Papp T."/>
            <person name="Martin F.M."/>
            <person name="Miettinen O."/>
            <person name="Hibbett D.S."/>
            <person name="Nagy L.G."/>
        </authorList>
    </citation>
    <scope>NUCLEOTIDE SEQUENCE [LARGE SCALE GENOMIC DNA]</scope>
    <source>
        <strain evidence="2 3">CBS 121175</strain>
    </source>
</reference>
<keyword evidence="3" id="KW-1185">Reference proteome</keyword>
<evidence type="ECO:0000313" key="3">
    <source>
        <dbReference type="Proteomes" id="UP000307440"/>
    </source>
</evidence>
<protein>
    <submittedName>
        <fullName evidence="2">Uncharacterized protein</fullName>
    </submittedName>
</protein>